<dbReference type="GO" id="GO:0015627">
    <property type="term" value="C:type II protein secretion system complex"/>
    <property type="evidence" value="ECO:0007669"/>
    <property type="project" value="UniProtKB-UniRule"/>
</dbReference>
<evidence type="ECO:0000256" key="4">
    <source>
        <dbReference type="ARBA" id="ARBA00022481"/>
    </source>
</evidence>
<dbReference type="GO" id="GO:0005886">
    <property type="term" value="C:plasma membrane"/>
    <property type="evidence" value="ECO:0007669"/>
    <property type="project" value="UniProtKB-SubCell"/>
</dbReference>
<keyword evidence="4 9" id="KW-0488">Methylation</keyword>
<dbReference type="Pfam" id="PF02501">
    <property type="entry name" value="T2SSI"/>
    <property type="match status" value="1"/>
</dbReference>
<comment type="subcellular location">
    <subcellularLocation>
        <location evidence="1 9">Cell inner membrane</location>
        <topology evidence="1 9">Single-pass membrane protein</topology>
    </subcellularLocation>
</comment>
<dbReference type="GO" id="GO:0015628">
    <property type="term" value="P:protein secretion by the type II secretion system"/>
    <property type="evidence" value="ECO:0007669"/>
    <property type="project" value="UniProtKB-UniRule"/>
</dbReference>
<dbReference type="PANTHER" id="PTHR38779">
    <property type="entry name" value="TYPE II SECRETION SYSTEM PROTEIN I-RELATED"/>
    <property type="match status" value="1"/>
</dbReference>
<dbReference type="OrthoDB" id="6121517at2"/>
<keyword evidence="3" id="KW-1003">Cell membrane</keyword>
<organism evidence="11 12">
    <name type="scientific">Marilutibacter maris</name>
    <dbReference type="NCBI Taxonomy" id="1605891"/>
    <lineage>
        <taxon>Bacteria</taxon>
        <taxon>Pseudomonadati</taxon>
        <taxon>Pseudomonadota</taxon>
        <taxon>Gammaproteobacteria</taxon>
        <taxon>Lysobacterales</taxon>
        <taxon>Lysobacteraceae</taxon>
        <taxon>Marilutibacter</taxon>
    </lineage>
</organism>
<dbReference type="NCBIfam" id="TIGR02532">
    <property type="entry name" value="IV_pilin_GFxxxE"/>
    <property type="match status" value="1"/>
</dbReference>
<keyword evidence="8 9" id="KW-0472">Membrane</keyword>
<evidence type="ECO:0000256" key="2">
    <source>
        <dbReference type="ARBA" id="ARBA00008358"/>
    </source>
</evidence>
<dbReference type="Pfam" id="PF07963">
    <property type="entry name" value="N_methyl"/>
    <property type="match status" value="1"/>
</dbReference>
<dbReference type="KEGG" id="lmb:C9I47_1157"/>
<dbReference type="PANTHER" id="PTHR38779:SF2">
    <property type="entry name" value="TYPE II SECRETION SYSTEM PROTEIN I-RELATED"/>
    <property type="match status" value="1"/>
</dbReference>
<evidence type="ECO:0000256" key="6">
    <source>
        <dbReference type="ARBA" id="ARBA00022692"/>
    </source>
</evidence>
<reference evidence="11 12" key="1">
    <citation type="submission" date="2018-05" db="EMBL/GenBank/DDBJ databases">
        <title>The complete genome of Lysobacter maris HZ9B, a marine bacterium antagonistic against terrestrial plant pathogens.</title>
        <authorList>
            <person name="Zhang X.-Q."/>
        </authorList>
    </citation>
    <scope>NUCLEOTIDE SEQUENCE [LARGE SCALE GENOMIC DNA]</scope>
    <source>
        <strain evidence="11 12">HZ9B</strain>
    </source>
</reference>
<comment type="similarity">
    <text evidence="2 9">Belongs to the GSP I family.</text>
</comment>
<evidence type="ECO:0000256" key="8">
    <source>
        <dbReference type="ARBA" id="ARBA00023136"/>
    </source>
</evidence>
<dbReference type="PROSITE" id="PS00409">
    <property type="entry name" value="PROKAR_NTER_METHYL"/>
    <property type="match status" value="1"/>
</dbReference>
<evidence type="ECO:0000256" key="3">
    <source>
        <dbReference type="ARBA" id="ARBA00022475"/>
    </source>
</evidence>
<evidence type="ECO:0000259" key="10">
    <source>
        <dbReference type="Pfam" id="PF02501"/>
    </source>
</evidence>
<proteinExistence type="inferred from homology"/>
<feature type="transmembrane region" description="Helical" evidence="9">
    <location>
        <begin position="25"/>
        <end position="45"/>
    </location>
</feature>
<protein>
    <recommendedName>
        <fullName evidence="9">Type II secretion system protein I</fullName>
        <shortName evidence="9">T2SS minor pseudopilin I</shortName>
    </recommendedName>
</protein>
<evidence type="ECO:0000256" key="7">
    <source>
        <dbReference type="ARBA" id="ARBA00022989"/>
    </source>
</evidence>
<keyword evidence="7 9" id="KW-1133">Transmembrane helix</keyword>
<evidence type="ECO:0000256" key="1">
    <source>
        <dbReference type="ARBA" id="ARBA00004377"/>
    </source>
</evidence>
<dbReference type="InterPro" id="IPR010052">
    <property type="entry name" value="T2SS_protein-GspI"/>
</dbReference>
<dbReference type="NCBIfam" id="TIGR01707">
    <property type="entry name" value="gspI"/>
    <property type="match status" value="1"/>
</dbReference>
<comment type="subunit">
    <text evidence="9">Type II secretion is composed of four main components: the outer membrane complex, the inner membrane complex, the cytoplasmic secretion ATPase and the periplasm-spanning pseudopilus.</text>
</comment>
<dbReference type="AlphaFoldDB" id="A0A2U9T2Z4"/>
<dbReference type="InterPro" id="IPR003413">
    <property type="entry name" value="T2SS_GspI_C"/>
</dbReference>
<evidence type="ECO:0000256" key="9">
    <source>
        <dbReference type="RuleBase" id="RU368030"/>
    </source>
</evidence>
<evidence type="ECO:0000313" key="12">
    <source>
        <dbReference type="Proteomes" id="UP000249447"/>
    </source>
</evidence>
<accession>A0A2U9T2Z4</accession>
<keyword evidence="6 9" id="KW-0812">Transmembrane</keyword>
<gene>
    <name evidence="11" type="ORF">C9I47_1157</name>
</gene>
<dbReference type="Proteomes" id="UP000249447">
    <property type="component" value="Chromosome"/>
</dbReference>
<dbReference type="RefSeq" id="WP_111266005.1">
    <property type="nucleotide sequence ID" value="NZ_CP029843.1"/>
</dbReference>
<dbReference type="InterPro" id="IPR045584">
    <property type="entry name" value="Pilin-like"/>
</dbReference>
<comment type="PTM">
    <text evidence="9">Cleaved by prepilin peptidase.</text>
</comment>
<keyword evidence="5 9" id="KW-0997">Cell inner membrane</keyword>
<keyword evidence="12" id="KW-1185">Reference proteome</keyword>
<dbReference type="SUPFAM" id="SSF54523">
    <property type="entry name" value="Pili subunits"/>
    <property type="match status" value="1"/>
</dbReference>
<evidence type="ECO:0000313" key="11">
    <source>
        <dbReference type="EMBL" id="AWV06873.1"/>
    </source>
</evidence>
<dbReference type="Gene3D" id="3.30.1300.30">
    <property type="entry name" value="GSPII I/J protein-like"/>
    <property type="match status" value="1"/>
</dbReference>
<comment type="function">
    <text evidence="9">Component of the type II secretion system required for the energy-dependent secretion of extracellular factors such as proteases and toxins from the periplasm.</text>
</comment>
<evidence type="ECO:0000256" key="5">
    <source>
        <dbReference type="ARBA" id="ARBA00022519"/>
    </source>
</evidence>
<name>A0A2U9T2Z4_9GAMM</name>
<dbReference type="InterPro" id="IPR012902">
    <property type="entry name" value="N_methyl_site"/>
</dbReference>
<feature type="domain" description="Type II secretion system protein GspI C-terminal" evidence="10">
    <location>
        <begin position="59"/>
        <end position="137"/>
    </location>
</feature>
<sequence length="141" mass="15400">MPGAELQSVHRDRPWRSRHRCRRGFSLIEMLVALAVFGLAVLGLLNLAGESTRSAVAIEERVLAGVVADNLAVEAMVADADELSAMGVAGQGRESAGDRPWRWKRTLAPTDDSGLLRIEVLVMPVDEERIAAERVVFREAP</sequence>
<dbReference type="EMBL" id="CP029843">
    <property type="protein sequence ID" value="AWV06873.1"/>
    <property type="molecule type" value="Genomic_DNA"/>
</dbReference>